<dbReference type="PANTHER" id="PTHR34278:SF1">
    <property type="entry name" value="PROTEIN THI031, PUTATIVE-RELATED"/>
    <property type="match status" value="1"/>
</dbReference>
<dbReference type="PANTHER" id="PTHR34278">
    <property type="entry name" value="PROTEIN THI031, PUTATIVE-RELATED"/>
    <property type="match status" value="1"/>
</dbReference>
<evidence type="ECO:0000313" key="1">
    <source>
        <dbReference type="EMBL" id="KAK3006961.1"/>
    </source>
</evidence>
<dbReference type="Proteomes" id="UP001188597">
    <property type="component" value="Unassembled WGS sequence"/>
</dbReference>
<sequence>MKREGRQHGMVRTQYIVPAPFNSRPGPRYNLSDSPATAGMFTKVSRKPTNHSKFTGKCGKPKCRCCHTDPANKAKDKVKGNRKIRSAEARYDTRCVDWVVGDARPELSFSGSSATEVLYELNRNSDHLDRTLQLESYWHASWFSDCEEDEETRNEADEVDGRDEDDMSYCDAGLVSEQVEEDDDEGVSVGLGLVPIVDILTLGVTKSSFLRGRGAKNFAGEDGSLDPLRQSDGFEGDIAGFFLLSDRVITLCKKKRAQFNTTLRHKNKKDDTEPSPLTKASLFLVFHVAPSKN</sequence>
<dbReference type="EMBL" id="JAVXUP010001924">
    <property type="protein sequence ID" value="KAK3006961.1"/>
    <property type="molecule type" value="Genomic_DNA"/>
</dbReference>
<name>A0AA89ANL3_9ASTE</name>
<gene>
    <name evidence="1" type="ORF">RJ639_016001</name>
</gene>
<proteinExistence type="predicted"/>
<organism evidence="1 2">
    <name type="scientific">Escallonia herrerae</name>
    <dbReference type="NCBI Taxonomy" id="1293975"/>
    <lineage>
        <taxon>Eukaryota</taxon>
        <taxon>Viridiplantae</taxon>
        <taxon>Streptophyta</taxon>
        <taxon>Embryophyta</taxon>
        <taxon>Tracheophyta</taxon>
        <taxon>Spermatophyta</taxon>
        <taxon>Magnoliopsida</taxon>
        <taxon>eudicotyledons</taxon>
        <taxon>Gunneridae</taxon>
        <taxon>Pentapetalae</taxon>
        <taxon>asterids</taxon>
        <taxon>campanulids</taxon>
        <taxon>Escalloniales</taxon>
        <taxon>Escalloniaceae</taxon>
        <taxon>Escallonia</taxon>
    </lineage>
</organism>
<keyword evidence="2" id="KW-1185">Reference proteome</keyword>
<protein>
    <submittedName>
        <fullName evidence="1">Uncharacterized protein</fullName>
    </submittedName>
</protein>
<accession>A0AA89ANL3</accession>
<dbReference type="AlphaFoldDB" id="A0AA89ANL3"/>
<comment type="caution">
    <text evidence="1">The sequence shown here is derived from an EMBL/GenBank/DDBJ whole genome shotgun (WGS) entry which is preliminary data.</text>
</comment>
<reference evidence="1" key="1">
    <citation type="submission" date="2022-12" db="EMBL/GenBank/DDBJ databases">
        <title>Draft genome assemblies for two species of Escallonia (Escalloniales).</title>
        <authorList>
            <person name="Chanderbali A."/>
            <person name="Dervinis C."/>
            <person name="Anghel I."/>
            <person name="Soltis D."/>
            <person name="Soltis P."/>
            <person name="Zapata F."/>
        </authorList>
    </citation>
    <scope>NUCLEOTIDE SEQUENCE</scope>
    <source>
        <strain evidence="1">UCBG64.0493</strain>
        <tissue evidence="1">Leaf</tissue>
    </source>
</reference>
<evidence type="ECO:0000313" key="2">
    <source>
        <dbReference type="Proteomes" id="UP001188597"/>
    </source>
</evidence>